<organism evidence="2 3">
    <name type="scientific">Haemaphysalis longicornis</name>
    <name type="common">Bush tick</name>
    <dbReference type="NCBI Taxonomy" id="44386"/>
    <lineage>
        <taxon>Eukaryota</taxon>
        <taxon>Metazoa</taxon>
        <taxon>Ecdysozoa</taxon>
        <taxon>Arthropoda</taxon>
        <taxon>Chelicerata</taxon>
        <taxon>Arachnida</taxon>
        <taxon>Acari</taxon>
        <taxon>Parasitiformes</taxon>
        <taxon>Ixodida</taxon>
        <taxon>Ixodoidea</taxon>
        <taxon>Ixodidae</taxon>
        <taxon>Haemaphysalinae</taxon>
        <taxon>Haemaphysalis</taxon>
    </lineage>
</organism>
<comment type="caution">
    <text evidence="2">The sequence shown here is derived from an EMBL/GenBank/DDBJ whole genome shotgun (WGS) entry which is preliminary data.</text>
</comment>
<evidence type="ECO:0000313" key="3">
    <source>
        <dbReference type="Proteomes" id="UP000821853"/>
    </source>
</evidence>
<feature type="compositionally biased region" description="Basic residues" evidence="1">
    <location>
        <begin position="106"/>
        <end position="121"/>
    </location>
</feature>
<evidence type="ECO:0000256" key="1">
    <source>
        <dbReference type="SAM" id="MobiDB-lite"/>
    </source>
</evidence>
<proteinExistence type="predicted"/>
<gene>
    <name evidence="2" type="ORF">HPB48_002783</name>
</gene>
<dbReference type="Proteomes" id="UP000821853">
    <property type="component" value="Unassembled WGS sequence"/>
</dbReference>
<dbReference type="AlphaFoldDB" id="A0A9J6GEP6"/>
<dbReference type="EMBL" id="JABSTR010000008">
    <property type="protein sequence ID" value="KAH9376902.1"/>
    <property type="molecule type" value="Genomic_DNA"/>
</dbReference>
<reference evidence="2 3" key="1">
    <citation type="journal article" date="2020" name="Cell">
        <title>Large-Scale Comparative Analyses of Tick Genomes Elucidate Their Genetic Diversity and Vector Capacities.</title>
        <authorList>
            <consortium name="Tick Genome and Microbiome Consortium (TIGMIC)"/>
            <person name="Jia N."/>
            <person name="Wang J."/>
            <person name="Shi W."/>
            <person name="Du L."/>
            <person name="Sun Y."/>
            <person name="Zhan W."/>
            <person name="Jiang J.F."/>
            <person name="Wang Q."/>
            <person name="Zhang B."/>
            <person name="Ji P."/>
            <person name="Bell-Sakyi L."/>
            <person name="Cui X.M."/>
            <person name="Yuan T.T."/>
            <person name="Jiang B.G."/>
            <person name="Yang W.F."/>
            <person name="Lam T.T."/>
            <person name="Chang Q.C."/>
            <person name="Ding S.J."/>
            <person name="Wang X.J."/>
            <person name="Zhu J.G."/>
            <person name="Ruan X.D."/>
            <person name="Zhao L."/>
            <person name="Wei J.T."/>
            <person name="Ye R.Z."/>
            <person name="Que T.C."/>
            <person name="Du C.H."/>
            <person name="Zhou Y.H."/>
            <person name="Cheng J.X."/>
            <person name="Dai P.F."/>
            <person name="Guo W.B."/>
            <person name="Han X.H."/>
            <person name="Huang E.J."/>
            <person name="Li L.F."/>
            <person name="Wei W."/>
            <person name="Gao Y.C."/>
            <person name="Liu J.Z."/>
            <person name="Shao H.Z."/>
            <person name="Wang X."/>
            <person name="Wang C.C."/>
            <person name="Yang T.C."/>
            <person name="Huo Q.B."/>
            <person name="Li W."/>
            <person name="Chen H.Y."/>
            <person name="Chen S.E."/>
            <person name="Zhou L.G."/>
            <person name="Ni X.B."/>
            <person name="Tian J.H."/>
            <person name="Sheng Y."/>
            <person name="Liu T."/>
            <person name="Pan Y.S."/>
            <person name="Xia L.Y."/>
            <person name="Li J."/>
            <person name="Zhao F."/>
            <person name="Cao W.C."/>
        </authorList>
    </citation>
    <scope>NUCLEOTIDE SEQUENCE [LARGE SCALE GENOMIC DNA]</scope>
    <source>
        <strain evidence="2">HaeL-2018</strain>
    </source>
</reference>
<feature type="region of interest" description="Disordered" evidence="1">
    <location>
        <begin position="106"/>
        <end position="149"/>
    </location>
</feature>
<keyword evidence="3" id="KW-1185">Reference proteome</keyword>
<accession>A0A9J6GEP6</accession>
<protein>
    <submittedName>
        <fullName evidence="2">Uncharacterized protein</fullName>
    </submittedName>
</protein>
<sequence>MPRSTWWDDICRILLSASSVSLAPTASSERSSERAYPGARCHDRSCPMCFPGLFPVPATFYLYLIPGSLSGGGGFPLSVRAIGFASFSCPPTPSWRRRRRRIPYIRHRRGEARLSRSRSPPHARPLSSPNGTGEGERKINDALMVRERE</sequence>
<evidence type="ECO:0000313" key="2">
    <source>
        <dbReference type="EMBL" id="KAH9376902.1"/>
    </source>
</evidence>
<feature type="compositionally biased region" description="Basic and acidic residues" evidence="1">
    <location>
        <begin position="134"/>
        <end position="149"/>
    </location>
</feature>
<name>A0A9J6GEP6_HAELO</name>
<dbReference type="VEuPathDB" id="VectorBase:HLOH_041078"/>